<evidence type="ECO:0000313" key="8">
    <source>
        <dbReference type="EMBL" id="KUG03967.1"/>
    </source>
</evidence>
<name>A0A0W8E5S5_9ZZZZ</name>
<dbReference type="Gene3D" id="3.40.50.300">
    <property type="entry name" value="P-loop containing nucleotide triphosphate hydrolases"/>
    <property type="match status" value="1"/>
</dbReference>
<evidence type="ECO:0000256" key="4">
    <source>
        <dbReference type="ARBA" id="ARBA00022679"/>
    </source>
</evidence>
<dbReference type="InterPro" id="IPR001267">
    <property type="entry name" value="Thymidine_kinase"/>
</dbReference>
<keyword evidence="5" id="KW-0547">Nucleotide-binding</keyword>
<dbReference type="Gene3D" id="3.30.60.20">
    <property type="match status" value="1"/>
</dbReference>
<evidence type="ECO:0000256" key="5">
    <source>
        <dbReference type="ARBA" id="ARBA00022741"/>
    </source>
</evidence>
<keyword evidence="7" id="KW-0067">ATP-binding</keyword>
<dbReference type="GO" id="GO:0004797">
    <property type="term" value="F:thymidine kinase activity"/>
    <property type="evidence" value="ECO:0007669"/>
    <property type="project" value="UniProtKB-EC"/>
</dbReference>
<dbReference type="GO" id="GO:0071897">
    <property type="term" value="P:DNA biosynthetic process"/>
    <property type="evidence" value="ECO:0007669"/>
    <property type="project" value="UniProtKB-KW"/>
</dbReference>
<dbReference type="GO" id="GO:0005524">
    <property type="term" value="F:ATP binding"/>
    <property type="evidence" value="ECO:0007669"/>
    <property type="project" value="UniProtKB-KW"/>
</dbReference>
<dbReference type="GO" id="GO:0046104">
    <property type="term" value="P:thymidine metabolic process"/>
    <property type="evidence" value="ECO:0007669"/>
    <property type="project" value="TreeGrafter"/>
</dbReference>
<gene>
    <name evidence="8" type="ORF">ASZ90_018630</name>
</gene>
<reference evidence="8" key="1">
    <citation type="journal article" date="2015" name="Proc. Natl. Acad. Sci. U.S.A.">
        <title>Networks of energetic and metabolic interactions define dynamics in microbial communities.</title>
        <authorList>
            <person name="Embree M."/>
            <person name="Liu J.K."/>
            <person name="Al-Bassam M.M."/>
            <person name="Zengler K."/>
        </authorList>
    </citation>
    <scope>NUCLEOTIDE SEQUENCE</scope>
</reference>
<protein>
    <recommendedName>
        <fullName evidence="2">thymidine kinase</fullName>
        <ecNumber evidence="2">2.7.1.21</ecNumber>
    </recommendedName>
</protein>
<evidence type="ECO:0000256" key="3">
    <source>
        <dbReference type="ARBA" id="ARBA00022634"/>
    </source>
</evidence>
<comment type="caution">
    <text evidence="8">The sequence shown here is derived from an EMBL/GenBank/DDBJ whole genome shotgun (WGS) entry which is preliminary data.</text>
</comment>
<comment type="similarity">
    <text evidence="1">Belongs to the thymidine kinase family.</text>
</comment>
<dbReference type="PANTHER" id="PTHR11441">
    <property type="entry name" value="THYMIDINE KINASE"/>
    <property type="match status" value="1"/>
</dbReference>
<dbReference type="SUPFAM" id="SSF57716">
    <property type="entry name" value="Glucocorticoid receptor-like (DNA-binding domain)"/>
    <property type="match status" value="1"/>
</dbReference>
<keyword evidence="4 8" id="KW-0808">Transferase</keyword>
<dbReference type="EC" id="2.7.1.21" evidence="2"/>
<dbReference type="InterPro" id="IPR027417">
    <property type="entry name" value="P-loop_NTPase"/>
</dbReference>
<organism evidence="8">
    <name type="scientific">hydrocarbon metagenome</name>
    <dbReference type="NCBI Taxonomy" id="938273"/>
    <lineage>
        <taxon>unclassified sequences</taxon>
        <taxon>metagenomes</taxon>
        <taxon>ecological metagenomes</taxon>
    </lineage>
</organism>
<dbReference type="EMBL" id="LNQE01001864">
    <property type="protein sequence ID" value="KUG03967.1"/>
    <property type="molecule type" value="Genomic_DNA"/>
</dbReference>
<evidence type="ECO:0000256" key="6">
    <source>
        <dbReference type="ARBA" id="ARBA00022777"/>
    </source>
</evidence>
<accession>A0A0W8E5S5</accession>
<keyword evidence="6 8" id="KW-0418">Kinase</keyword>
<dbReference type="PANTHER" id="PTHR11441:SF0">
    <property type="entry name" value="THYMIDINE KINASE, CYTOSOLIC"/>
    <property type="match status" value="1"/>
</dbReference>
<sequence length="182" mass="20310">MARIEVISGPMFSGKTTELVRRLERYTLANKKVVYFKPALDLRTDNKIMIASARKAFGIEVLTLYQPVGIEADVVAIDEAQFFPEWIVSYCQSLKDQGKIVIVCGLDMDARRLPFGSLGNLMAIADSVSKLTAVCACGQDAVFTWLKEDLPQQDGNVILLGSQEKYEPCCWECYNQKISVKS</sequence>
<dbReference type="PIRSF" id="PIRSF035805">
    <property type="entry name" value="TK_cell"/>
    <property type="match status" value="1"/>
</dbReference>
<dbReference type="SUPFAM" id="SSF52540">
    <property type="entry name" value="P-loop containing nucleoside triphosphate hydrolases"/>
    <property type="match status" value="1"/>
</dbReference>
<evidence type="ECO:0000256" key="2">
    <source>
        <dbReference type="ARBA" id="ARBA00012118"/>
    </source>
</evidence>
<keyword evidence="3" id="KW-0237">DNA synthesis</keyword>
<dbReference type="AlphaFoldDB" id="A0A0W8E5S5"/>
<evidence type="ECO:0000256" key="7">
    <source>
        <dbReference type="ARBA" id="ARBA00022840"/>
    </source>
</evidence>
<evidence type="ECO:0000256" key="1">
    <source>
        <dbReference type="ARBA" id="ARBA00007587"/>
    </source>
</evidence>
<proteinExistence type="inferred from homology"/>
<dbReference type="Pfam" id="PF00265">
    <property type="entry name" value="TK"/>
    <property type="match status" value="1"/>
</dbReference>